<keyword evidence="2" id="KW-1185">Reference proteome</keyword>
<dbReference type="EMBL" id="SMLW01000586">
    <property type="protein sequence ID" value="MTI26536.1"/>
    <property type="molecule type" value="Genomic_DNA"/>
</dbReference>
<dbReference type="RefSeq" id="WP_155173550.1">
    <property type="nucleotide sequence ID" value="NZ_BAAAFL010000053.1"/>
</dbReference>
<gene>
    <name evidence="1" type="ORF">E1163_16380</name>
</gene>
<name>A0ABW9RR83_9BACT</name>
<evidence type="ECO:0008006" key="3">
    <source>
        <dbReference type="Google" id="ProtNLM"/>
    </source>
</evidence>
<evidence type="ECO:0000313" key="1">
    <source>
        <dbReference type="EMBL" id="MTI26536.1"/>
    </source>
</evidence>
<accession>A0ABW9RR83</accession>
<organism evidence="1 2">
    <name type="scientific">Fulvivirga kasyanovii</name>
    <dbReference type="NCBI Taxonomy" id="396812"/>
    <lineage>
        <taxon>Bacteria</taxon>
        <taxon>Pseudomonadati</taxon>
        <taxon>Bacteroidota</taxon>
        <taxon>Cytophagia</taxon>
        <taxon>Cytophagales</taxon>
        <taxon>Fulvivirgaceae</taxon>
        <taxon>Fulvivirga</taxon>
    </lineage>
</organism>
<proteinExistence type="predicted"/>
<comment type="caution">
    <text evidence="1">The sequence shown here is derived from an EMBL/GenBank/DDBJ whole genome shotgun (WGS) entry which is preliminary data.</text>
</comment>
<evidence type="ECO:0000313" key="2">
    <source>
        <dbReference type="Proteomes" id="UP000798808"/>
    </source>
</evidence>
<protein>
    <recommendedName>
        <fullName evidence="3">DUF3244 domain-containing protein</fullName>
    </recommendedName>
</protein>
<dbReference type="Proteomes" id="UP000798808">
    <property type="component" value="Unassembled WGS sequence"/>
</dbReference>
<sequence length="130" mass="14851">MKAFLWVIGVCSAVFIIAYLNKDNIRRAFFANHILLHARGETNPALVRIDWTSEVTTDTVTVFENGHETEALFEARGRNVFVVYYKGESMGNFEHFKSNAYNPHTYIFELLLQQDSVYLDLTVSGPDAIQ</sequence>
<reference evidence="1 2" key="1">
    <citation type="submission" date="2019-02" db="EMBL/GenBank/DDBJ databases">
        <authorList>
            <person name="Goldberg S.R."/>
            <person name="Haltli B.A."/>
            <person name="Correa H."/>
            <person name="Russell K.G."/>
        </authorList>
    </citation>
    <scope>NUCLEOTIDE SEQUENCE [LARGE SCALE GENOMIC DNA]</scope>
    <source>
        <strain evidence="1 2">JCM 16186</strain>
    </source>
</reference>